<evidence type="ECO:0008006" key="6">
    <source>
        <dbReference type="Google" id="ProtNLM"/>
    </source>
</evidence>
<feature type="transmembrane region" description="Helical" evidence="1">
    <location>
        <begin position="127"/>
        <end position="148"/>
    </location>
</feature>
<keyword evidence="5" id="KW-1185">Reference proteome</keyword>
<keyword evidence="1" id="KW-0472">Membrane</keyword>
<keyword evidence="1" id="KW-1133">Transmembrane helix</keyword>
<dbReference type="AlphaFoldDB" id="A0A9W4XCA7"/>
<evidence type="ECO:0000313" key="4">
    <source>
        <dbReference type="Proteomes" id="UP001154255"/>
    </source>
</evidence>
<dbReference type="EMBL" id="CAMXCS010000001">
    <property type="protein sequence ID" value="CAI3935371.1"/>
    <property type="molecule type" value="Genomic_DNA"/>
</dbReference>
<feature type="transmembrane region" description="Helical" evidence="1">
    <location>
        <begin position="31"/>
        <end position="49"/>
    </location>
</feature>
<evidence type="ECO:0000313" key="3">
    <source>
        <dbReference type="EMBL" id="CAI3935371.1"/>
    </source>
</evidence>
<dbReference type="GeneID" id="83711359"/>
<gene>
    <name evidence="3" type="ORF">R53529_LOCUS781</name>
    <name evidence="2" type="ORF">R53530_LOCUS320</name>
</gene>
<keyword evidence="1" id="KW-0812">Transmembrane</keyword>
<feature type="transmembrane region" description="Helical" evidence="1">
    <location>
        <begin position="160"/>
        <end position="183"/>
    </location>
</feature>
<reference evidence="2" key="1">
    <citation type="submission" date="2022-10" db="EMBL/GenBank/DDBJ databases">
        <authorList>
            <person name="Botero Cardona J."/>
        </authorList>
    </citation>
    <scope>NUCLEOTIDE SEQUENCE</scope>
    <source>
        <strain evidence="2">LMG 31819</strain>
        <strain evidence="3">R-53529</strain>
    </source>
</reference>
<organism evidence="2 4">
    <name type="scientific">Commensalibacter communis</name>
    <dbReference type="NCBI Taxonomy" id="2972786"/>
    <lineage>
        <taxon>Bacteria</taxon>
        <taxon>Pseudomonadati</taxon>
        <taxon>Pseudomonadota</taxon>
        <taxon>Alphaproteobacteria</taxon>
        <taxon>Acetobacterales</taxon>
        <taxon>Acetobacteraceae</taxon>
    </lineage>
</organism>
<comment type="caution">
    <text evidence="2">The sequence shown here is derived from an EMBL/GenBank/DDBJ whole genome shotgun (WGS) entry which is preliminary data.</text>
</comment>
<dbReference type="EMBL" id="CAMXCM010000001">
    <property type="protein sequence ID" value="CAI3925584.1"/>
    <property type="molecule type" value="Genomic_DNA"/>
</dbReference>
<dbReference type="Proteomes" id="UP001154255">
    <property type="component" value="Unassembled WGS sequence"/>
</dbReference>
<evidence type="ECO:0000313" key="5">
    <source>
        <dbReference type="Proteomes" id="UP001154259"/>
    </source>
</evidence>
<evidence type="ECO:0000256" key="1">
    <source>
        <dbReference type="SAM" id="Phobius"/>
    </source>
</evidence>
<accession>A0A9W4XCA7</accession>
<evidence type="ECO:0000313" key="2">
    <source>
        <dbReference type="EMBL" id="CAI3925584.1"/>
    </source>
</evidence>
<proteinExistence type="predicted"/>
<dbReference type="RefSeq" id="WP_271789211.1">
    <property type="nucleotide sequence ID" value="NZ_CAMXCK010000001.1"/>
</dbReference>
<feature type="transmembrane region" description="Helical" evidence="1">
    <location>
        <begin position="82"/>
        <end position="115"/>
    </location>
</feature>
<name>A0A9W4XCA7_9PROT</name>
<dbReference type="Proteomes" id="UP001154259">
    <property type="component" value="Unassembled WGS sequence"/>
</dbReference>
<sequence length="193" mass="22239">MIKKENTHTIINDRKSPGIRPAFNRFQRIDMLVRSFVPMLFSIFVILFLSIPFDIPGRNELLPAIIVSSVYFWSIYRPKSMPAIGVFFLGLLIDLLNFTPPGIVILILLIIYGIGVTQRFRLVKYNFLLIWLIFSFAATGVFLLQWVLISAFSLRIVPYYSFLFEIIFSIGIYPLLSVLFTWAHQTIANPAKV</sequence>
<protein>
    <recommendedName>
        <fullName evidence="6">Rod shape-determining protein MreD</fullName>
    </recommendedName>
</protein>